<dbReference type="PROSITE" id="PS51781">
    <property type="entry name" value="SH3B"/>
    <property type="match status" value="1"/>
</dbReference>
<dbReference type="AlphaFoldDB" id="A0AAP2D4G2"/>
<dbReference type="RefSeq" id="WP_394370539.1">
    <property type="nucleotide sequence ID" value="NZ_JAHESC010000001.1"/>
</dbReference>
<feature type="transmembrane region" description="Helical" evidence="1">
    <location>
        <begin position="62"/>
        <end position="80"/>
    </location>
</feature>
<keyword evidence="1" id="KW-0812">Transmembrane</keyword>
<dbReference type="InterPro" id="IPR003646">
    <property type="entry name" value="SH3-like_bac-type"/>
</dbReference>
<accession>A0AAP2D4G2</accession>
<dbReference type="Pfam" id="PF08239">
    <property type="entry name" value="SH3_3"/>
    <property type="match status" value="1"/>
</dbReference>
<keyword evidence="1" id="KW-0472">Membrane</keyword>
<dbReference type="SMART" id="SM00287">
    <property type="entry name" value="SH3b"/>
    <property type="match status" value="1"/>
</dbReference>
<keyword evidence="4" id="KW-1185">Reference proteome</keyword>
<comment type="caution">
    <text evidence="3">The sequence shown here is derived from an EMBL/GenBank/DDBJ whole genome shotgun (WGS) entry which is preliminary data.</text>
</comment>
<evidence type="ECO:0000256" key="1">
    <source>
        <dbReference type="SAM" id="Phobius"/>
    </source>
</evidence>
<protein>
    <submittedName>
        <fullName evidence="3">SH3 domain-containing protein</fullName>
    </submittedName>
</protein>
<dbReference type="Gene3D" id="2.30.30.40">
    <property type="entry name" value="SH3 Domains"/>
    <property type="match status" value="1"/>
</dbReference>
<sequence length="170" mass="18825">MATCYRCGVPNANYRRTTYTGYSSGTWWSKRSYGAGSRTYYGVRSVCQDCARTIDRGNTIRFIFKIAIGAIIAIFFFNHFSSSSRRDSSSKKAASYQYSGQTAKVASTKGLNLRDQPGSSGTVLLTVPYNETVGVIDKNGDSETIAGKTANWYKVDYKGTIGWLWSGYLQ</sequence>
<dbReference type="Proteomes" id="UP001319180">
    <property type="component" value="Unassembled WGS sequence"/>
</dbReference>
<keyword evidence="1" id="KW-1133">Transmembrane helix</keyword>
<reference evidence="3 4" key="1">
    <citation type="submission" date="2021-05" db="EMBL/GenBank/DDBJ databases">
        <title>A Polyphasic approach of four new species of the genus Ohtaekwangia: Ohtaekwangia histidinii sp. nov., Ohtaekwangia cretensis sp. nov., Ohtaekwangia indiensis sp. nov., Ohtaekwangia reichenbachii sp. nov. from diverse environment.</title>
        <authorList>
            <person name="Octaviana S."/>
        </authorList>
    </citation>
    <scope>NUCLEOTIDE SEQUENCE [LARGE SCALE GENOMIC DNA]</scope>
    <source>
        <strain evidence="3 4">PWU37</strain>
    </source>
</reference>
<gene>
    <name evidence="3" type="ORF">KK078_01100</name>
</gene>
<organism evidence="3 4">
    <name type="scientific">Dawidia soli</name>
    <dbReference type="NCBI Taxonomy" id="2782352"/>
    <lineage>
        <taxon>Bacteria</taxon>
        <taxon>Pseudomonadati</taxon>
        <taxon>Bacteroidota</taxon>
        <taxon>Cytophagia</taxon>
        <taxon>Cytophagales</taxon>
        <taxon>Chryseotaleaceae</taxon>
        <taxon>Dawidia</taxon>
    </lineage>
</organism>
<evidence type="ECO:0000313" key="3">
    <source>
        <dbReference type="EMBL" id="MBT1685128.1"/>
    </source>
</evidence>
<name>A0AAP2D4G2_9BACT</name>
<evidence type="ECO:0000259" key="2">
    <source>
        <dbReference type="PROSITE" id="PS51781"/>
    </source>
</evidence>
<evidence type="ECO:0000313" key="4">
    <source>
        <dbReference type="Proteomes" id="UP001319180"/>
    </source>
</evidence>
<dbReference type="EMBL" id="JAHESC010000001">
    <property type="protein sequence ID" value="MBT1685128.1"/>
    <property type="molecule type" value="Genomic_DNA"/>
</dbReference>
<feature type="domain" description="SH3b" evidence="2">
    <location>
        <begin position="100"/>
        <end position="170"/>
    </location>
</feature>
<proteinExistence type="predicted"/>